<sequence length="261" mass="29652">MKWMSSLLLLELAFATDNLAAKDIPMSFGDIPPFAFADGRGLAVDLINHFIQATGSKVQVRVLPNKRTRTYLKNQKVQGIGIVDRQSEVEGLCYTEVYINFENMAITLESQNYPSLARPKDITKLDKPRISSFQDAKLYLGDEYNKAVDSPSVMSYGESSNILGVVKQLFFKRADLIVMESTIFDYYRKQLAERDRHSEVAEIPVTKHSILPTTPFRAGFLDANLCKVFNLGLKKARQDGSYQKIYDHWTKVEKTKKPSRP</sequence>
<protein>
    <submittedName>
        <fullName evidence="3">Polar amino acid transport system substrate-binding protein</fullName>
    </submittedName>
</protein>
<organism evidence="3 4">
    <name type="scientific">Pseudobacteriovorax antillogorgiicola</name>
    <dbReference type="NCBI Taxonomy" id="1513793"/>
    <lineage>
        <taxon>Bacteria</taxon>
        <taxon>Pseudomonadati</taxon>
        <taxon>Bdellovibrionota</taxon>
        <taxon>Oligoflexia</taxon>
        <taxon>Oligoflexales</taxon>
        <taxon>Pseudobacteriovoracaceae</taxon>
        <taxon>Pseudobacteriovorax</taxon>
    </lineage>
</organism>
<dbReference type="EMBL" id="FWZT01000003">
    <property type="protein sequence ID" value="SMF00125.1"/>
    <property type="molecule type" value="Genomic_DNA"/>
</dbReference>
<name>A0A1Y6BE69_9BACT</name>
<evidence type="ECO:0000313" key="4">
    <source>
        <dbReference type="Proteomes" id="UP000192907"/>
    </source>
</evidence>
<feature type="signal peptide" evidence="1">
    <location>
        <begin position="1"/>
        <end position="20"/>
    </location>
</feature>
<evidence type="ECO:0000256" key="1">
    <source>
        <dbReference type="SAM" id="SignalP"/>
    </source>
</evidence>
<gene>
    <name evidence="3" type="ORF">SAMN06296036_10375</name>
</gene>
<proteinExistence type="predicted"/>
<dbReference type="OrthoDB" id="5296758at2"/>
<dbReference type="Proteomes" id="UP000192907">
    <property type="component" value="Unassembled WGS sequence"/>
</dbReference>
<feature type="domain" description="Solute-binding protein family 3/N-terminal" evidence="2">
    <location>
        <begin position="30"/>
        <end position="250"/>
    </location>
</feature>
<dbReference type="InterPro" id="IPR001638">
    <property type="entry name" value="Solute-binding_3/MltF_N"/>
</dbReference>
<accession>A0A1Y6BE69</accession>
<keyword evidence="1" id="KW-0732">Signal</keyword>
<dbReference type="Gene3D" id="3.40.190.10">
    <property type="entry name" value="Periplasmic binding protein-like II"/>
    <property type="match status" value="2"/>
</dbReference>
<keyword evidence="4" id="KW-1185">Reference proteome</keyword>
<dbReference type="STRING" id="1513793.SAMN06296036_10375"/>
<dbReference type="SUPFAM" id="SSF53850">
    <property type="entry name" value="Periplasmic binding protein-like II"/>
    <property type="match status" value="1"/>
</dbReference>
<reference evidence="4" key="1">
    <citation type="submission" date="2017-04" db="EMBL/GenBank/DDBJ databases">
        <authorList>
            <person name="Varghese N."/>
            <person name="Submissions S."/>
        </authorList>
    </citation>
    <scope>NUCLEOTIDE SEQUENCE [LARGE SCALE GENOMIC DNA]</scope>
    <source>
        <strain evidence="4">RKEM611</strain>
    </source>
</reference>
<dbReference type="AlphaFoldDB" id="A0A1Y6BE69"/>
<dbReference type="Pfam" id="PF00497">
    <property type="entry name" value="SBP_bac_3"/>
    <property type="match status" value="1"/>
</dbReference>
<evidence type="ECO:0000259" key="2">
    <source>
        <dbReference type="Pfam" id="PF00497"/>
    </source>
</evidence>
<feature type="chain" id="PRO_5012464236" evidence="1">
    <location>
        <begin position="21"/>
        <end position="261"/>
    </location>
</feature>
<evidence type="ECO:0000313" key="3">
    <source>
        <dbReference type="EMBL" id="SMF00125.1"/>
    </source>
</evidence>